<dbReference type="RefSeq" id="YP_001798490.1">
    <property type="nucleotide sequence ID" value="NC_010534.1"/>
</dbReference>
<evidence type="ECO:0000256" key="8">
    <source>
        <dbReference type="ARBA" id="ARBA00022967"/>
    </source>
</evidence>
<geneLocation type="mitochondrion" evidence="17"/>
<dbReference type="CTD" id="4541"/>
<keyword evidence="13 16" id="KW-0472">Membrane</keyword>
<evidence type="ECO:0000256" key="2">
    <source>
        <dbReference type="ARBA" id="ARBA00005698"/>
    </source>
</evidence>
<evidence type="ECO:0000256" key="6">
    <source>
        <dbReference type="ARBA" id="ARBA00022660"/>
    </source>
</evidence>
<accession>B2BSD5</accession>
<protein>
    <recommendedName>
        <fullName evidence="4">NADH-ubiquinone oxidoreductase chain 6</fullName>
        <ecNumber evidence="3">7.1.1.2</ecNumber>
    </recommendedName>
    <alternativeName>
        <fullName evidence="14">NADH dehydrogenase subunit 6</fullName>
    </alternativeName>
</protein>
<keyword evidence="6" id="KW-0679">Respiratory chain</keyword>
<feature type="transmembrane region" description="Helical" evidence="16">
    <location>
        <begin position="21"/>
        <end position="41"/>
    </location>
</feature>
<comment type="subcellular location">
    <subcellularLocation>
        <location evidence="1">Mitochondrion membrane</location>
        <topology evidence="1">Multi-pass membrane protein</topology>
    </subcellularLocation>
</comment>
<evidence type="ECO:0000256" key="12">
    <source>
        <dbReference type="ARBA" id="ARBA00023128"/>
    </source>
</evidence>
<feature type="transmembrane region" description="Helical" evidence="16">
    <location>
        <begin position="47"/>
        <end position="71"/>
    </location>
</feature>
<keyword evidence="10 16" id="KW-1133">Transmembrane helix</keyword>
<dbReference type="AlphaFoldDB" id="B2BSD5"/>
<sequence>MMLFMMLSATISMTLMMMSHPISILVLILIQTMNMCLIIWVKMSTSWLSYILFLIFLGGLMVLFMYITSLASNEKFELNVNSSYNMVVGMSFFFIITFTTLFFDKIKTAENITIMKQASMLFSTPMFTITFLIMTYLLMTLIIAVKITSKFEGPLRSVIKK</sequence>
<comment type="catalytic activity">
    <reaction evidence="15">
        <text>a ubiquinone + NADH + 5 H(+)(in) = a ubiquinol + NAD(+) + 4 H(+)(out)</text>
        <dbReference type="Rhea" id="RHEA:29091"/>
        <dbReference type="Rhea" id="RHEA-COMP:9565"/>
        <dbReference type="Rhea" id="RHEA-COMP:9566"/>
        <dbReference type="ChEBI" id="CHEBI:15378"/>
        <dbReference type="ChEBI" id="CHEBI:16389"/>
        <dbReference type="ChEBI" id="CHEBI:17976"/>
        <dbReference type="ChEBI" id="CHEBI:57540"/>
        <dbReference type="ChEBI" id="CHEBI:57945"/>
        <dbReference type="EC" id="7.1.1.2"/>
    </reaction>
</comment>
<dbReference type="GeneID" id="6172302"/>
<evidence type="ECO:0000256" key="4">
    <source>
        <dbReference type="ARBA" id="ARBA00021095"/>
    </source>
</evidence>
<comment type="similarity">
    <text evidence="2">Belongs to the complex I subunit 6 family.</text>
</comment>
<evidence type="ECO:0000256" key="14">
    <source>
        <dbReference type="ARBA" id="ARBA00031019"/>
    </source>
</evidence>
<evidence type="ECO:0000256" key="1">
    <source>
        <dbReference type="ARBA" id="ARBA00004225"/>
    </source>
</evidence>
<evidence type="ECO:0000256" key="10">
    <source>
        <dbReference type="ARBA" id="ARBA00022989"/>
    </source>
</evidence>
<evidence type="ECO:0000256" key="7">
    <source>
        <dbReference type="ARBA" id="ARBA00022692"/>
    </source>
</evidence>
<keyword evidence="5" id="KW-0813">Transport</keyword>
<evidence type="ECO:0000256" key="13">
    <source>
        <dbReference type="ARBA" id="ARBA00023136"/>
    </source>
</evidence>
<dbReference type="GO" id="GO:0031966">
    <property type="term" value="C:mitochondrial membrane"/>
    <property type="evidence" value="ECO:0007669"/>
    <property type="project" value="UniProtKB-SubCell"/>
</dbReference>
<organism evidence="17">
    <name type="scientific">Orchesella villosa</name>
    <name type="common">Springtail</name>
    <dbReference type="NCBI Taxonomy" id="48706"/>
    <lineage>
        <taxon>Eukaryota</taxon>
        <taxon>Metazoa</taxon>
        <taxon>Ecdysozoa</taxon>
        <taxon>Arthropoda</taxon>
        <taxon>Hexapoda</taxon>
        <taxon>Collembola</taxon>
        <taxon>Entomobryomorpha</taxon>
        <taxon>Entomobryoidea</taxon>
        <taxon>Orchesellidae</taxon>
        <taxon>Orchesellinae</taxon>
        <taxon>Orchesella</taxon>
    </lineage>
</organism>
<proteinExistence type="inferred from homology"/>
<keyword evidence="8" id="KW-1278">Translocase</keyword>
<evidence type="ECO:0000256" key="16">
    <source>
        <dbReference type="SAM" id="Phobius"/>
    </source>
</evidence>
<keyword evidence="11" id="KW-0520">NAD</keyword>
<gene>
    <name evidence="17" type="primary">ND6</name>
</gene>
<keyword evidence="9" id="KW-0249">Electron transport</keyword>
<feature type="transmembrane region" description="Helical" evidence="16">
    <location>
        <begin position="83"/>
        <end position="103"/>
    </location>
</feature>
<evidence type="ECO:0000256" key="5">
    <source>
        <dbReference type="ARBA" id="ARBA00022448"/>
    </source>
</evidence>
<dbReference type="EC" id="7.1.1.2" evidence="3"/>
<keyword evidence="7 16" id="KW-0812">Transmembrane</keyword>
<reference evidence="17" key="1">
    <citation type="journal article" date="2007" name="BMC Evol. Biol.">
        <title>Phylogenetic analysis of mitochondrial protein coding genes confirms the reciprocal paraphyly of Hexapoda and Crustacea.</title>
        <authorList>
            <person name="Carapelli A."/>
            <person name="Lio' P."/>
            <person name="Nardi F."/>
            <person name="van der Wath E."/>
            <person name="Frati F."/>
        </authorList>
    </citation>
    <scope>NUCLEOTIDE SEQUENCE</scope>
</reference>
<evidence type="ECO:0000256" key="15">
    <source>
        <dbReference type="ARBA" id="ARBA00049551"/>
    </source>
</evidence>
<keyword evidence="12 17" id="KW-0496">Mitochondrion</keyword>
<feature type="transmembrane region" description="Helical" evidence="16">
    <location>
        <begin position="123"/>
        <end position="145"/>
    </location>
</feature>
<dbReference type="EMBL" id="EU016195">
    <property type="protein sequence ID" value="ABS57588.1"/>
    <property type="molecule type" value="Genomic_DNA"/>
</dbReference>
<dbReference type="PANTHER" id="PTHR11435:SF1">
    <property type="entry name" value="NADH-UBIQUINONE OXIDOREDUCTASE CHAIN 6"/>
    <property type="match status" value="1"/>
</dbReference>
<name>B2BSD5_ORCVL</name>
<evidence type="ECO:0000256" key="9">
    <source>
        <dbReference type="ARBA" id="ARBA00022982"/>
    </source>
</evidence>
<evidence type="ECO:0000256" key="3">
    <source>
        <dbReference type="ARBA" id="ARBA00012944"/>
    </source>
</evidence>
<evidence type="ECO:0000256" key="11">
    <source>
        <dbReference type="ARBA" id="ARBA00023027"/>
    </source>
</evidence>
<dbReference type="GO" id="GO:0008137">
    <property type="term" value="F:NADH dehydrogenase (ubiquinone) activity"/>
    <property type="evidence" value="ECO:0007669"/>
    <property type="project" value="UniProtKB-EC"/>
</dbReference>
<dbReference type="PANTHER" id="PTHR11435">
    <property type="entry name" value="NADH UBIQUINONE OXIDOREDUCTASE SUBUNIT ND6"/>
    <property type="match status" value="1"/>
</dbReference>
<dbReference type="InterPro" id="IPR050269">
    <property type="entry name" value="ComplexI_Subunit6"/>
</dbReference>
<evidence type="ECO:0000313" key="17">
    <source>
        <dbReference type="EMBL" id="ABS57588.1"/>
    </source>
</evidence>